<feature type="region of interest" description="Disordered" evidence="1">
    <location>
        <begin position="233"/>
        <end position="262"/>
    </location>
</feature>
<organism evidence="2 3">
    <name type="scientific">Plectosphaerella plurivora</name>
    <dbReference type="NCBI Taxonomy" id="936078"/>
    <lineage>
        <taxon>Eukaryota</taxon>
        <taxon>Fungi</taxon>
        <taxon>Dikarya</taxon>
        <taxon>Ascomycota</taxon>
        <taxon>Pezizomycotina</taxon>
        <taxon>Sordariomycetes</taxon>
        <taxon>Hypocreomycetidae</taxon>
        <taxon>Glomerellales</taxon>
        <taxon>Plectosphaerellaceae</taxon>
        <taxon>Plectosphaerella</taxon>
    </lineage>
</organism>
<evidence type="ECO:0000256" key="1">
    <source>
        <dbReference type="SAM" id="MobiDB-lite"/>
    </source>
</evidence>
<gene>
    <name evidence="2" type="ORF">F5X68DRAFT_13035</name>
</gene>
<sequence>MHSSRDTRGPRSVLRWGSWTPRMPSRYEPSGALLITVRRNKMLWTANNVCLVCEVRPGRCRVRLGVSKGSQRPKLVGGGTPSTPGRPLPAAGAGARPHKQSPGAPSVSNQTAISTDDGHLLGGRAGCHGLGTGTRALQGAWLTRRRASGLVAGGASDGSMQQGWTRRQTTRGHFITRAVLRDVARPNSEKSAHTARTSQRPAAHRTDTHTHAARLAAVCSLHHVRGWRLFAGGRHPPPPCSRTPSQRQSTISSGCLGDPADTHLQDNRPLYLKNSASIGLTMA</sequence>
<protein>
    <submittedName>
        <fullName evidence="2">Uncharacterized protein</fullName>
    </submittedName>
</protein>
<feature type="compositionally biased region" description="Basic and acidic residues" evidence="1">
    <location>
        <begin position="182"/>
        <end position="192"/>
    </location>
</feature>
<feature type="compositionally biased region" description="Polar residues" evidence="1">
    <location>
        <begin position="242"/>
        <end position="253"/>
    </location>
</feature>
<reference evidence="2" key="1">
    <citation type="journal article" date="2021" name="Nat. Commun.">
        <title>Genetic determinants of endophytism in the Arabidopsis root mycobiome.</title>
        <authorList>
            <person name="Mesny F."/>
            <person name="Miyauchi S."/>
            <person name="Thiergart T."/>
            <person name="Pickel B."/>
            <person name="Atanasova L."/>
            <person name="Karlsson M."/>
            <person name="Huettel B."/>
            <person name="Barry K.W."/>
            <person name="Haridas S."/>
            <person name="Chen C."/>
            <person name="Bauer D."/>
            <person name="Andreopoulos W."/>
            <person name="Pangilinan J."/>
            <person name="LaButti K."/>
            <person name="Riley R."/>
            <person name="Lipzen A."/>
            <person name="Clum A."/>
            <person name="Drula E."/>
            <person name="Henrissat B."/>
            <person name="Kohler A."/>
            <person name="Grigoriev I.V."/>
            <person name="Martin F.M."/>
            <person name="Hacquard S."/>
        </authorList>
    </citation>
    <scope>NUCLEOTIDE SEQUENCE</scope>
    <source>
        <strain evidence="2">MPI-SDFR-AT-0117</strain>
    </source>
</reference>
<dbReference type="EMBL" id="JAGSXJ010000012">
    <property type="protein sequence ID" value="KAH6686879.1"/>
    <property type="molecule type" value="Genomic_DNA"/>
</dbReference>
<feature type="region of interest" description="Disordered" evidence="1">
    <location>
        <begin position="69"/>
        <end position="115"/>
    </location>
</feature>
<feature type="region of interest" description="Disordered" evidence="1">
    <location>
        <begin position="1"/>
        <end position="20"/>
    </location>
</feature>
<dbReference type="AlphaFoldDB" id="A0A9P8V9S2"/>
<name>A0A9P8V9S2_9PEZI</name>
<proteinExistence type="predicted"/>
<feature type="region of interest" description="Disordered" evidence="1">
    <location>
        <begin position="182"/>
        <end position="209"/>
    </location>
</feature>
<dbReference type="Proteomes" id="UP000770015">
    <property type="component" value="Unassembled WGS sequence"/>
</dbReference>
<accession>A0A9P8V9S2</accession>
<evidence type="ECO:0000313" key="3">
    <source>
        <dbReference type="Proteomes" id="UP000770015"/>
    </source>
</evidence>
<comment type="caution">
    <text evidence="2">The sequence shown here is derived from an EMBL/GenBank/DDBJ whole genome shotgun (WGS) entry which is preliminary data.</text>
</comment>
<keyword evidence="3" id="KW-1185">Reference proteome</keyword>
<evidence type="ECO:0000313" key="2">
    <source>
        <dbReference type="EMBL" id="KAH6686879.1"/>
    </source>
</evidence>